<keyword evidence="5 8" id="KW-0812">Transmembrane</keyword>
<keyword evidence="3" id="KW-0328">Glycosyltransferase</keyword>
<evidence type="ECO:0000313" key="10">
    <source>
        <dbReference type="EMBL" id="BCT94369.1"/>
    </source>
</evidence>
<comment type="subcellular location">
    <subcellularLocation>
        <location evidence="1">Cell membrane</location>
        <topology evidence="1">Multi-pass membrane protein</topology>
    </subcellularLocation>
</comment>
<feature type="transmembrane region" description="Helical" evidence="8">
    <location>
        <begin position="361"/>
        <end position="379"/>
    </location>
</feature>
<dbReference type="PANTHER" id="PTHR33908:SF11">
    <property type="entry name" value="MEMBRANE PROTEIN"/>
    <property type="match status" value="1"/>
</dbReference>
<evidence type="ECO:0000256" key="4">
    <source>
        <dbReference type="ARBA" id="ARBA00022679"/>
    </source>
</evidence>
<dbReference type="InterPro" id="IPR038731">
    <property type="entry name" value="RgtA/B/C-like"/>
</dbReference>
<feature type="transmembrane region" description="Helical" evidence="8">
    <location>
        <begin position="139"/>
        <end position="165"/>
    </location>
</feature>
<feature type="domain" description="Glycosyltransferase RgtA/B/C/D-like" evidence="9">
    <location>
        <begin position="74"/>
        <end position="242"/>
    </location>
</feature>
<gene>
    <name evidence="10" type="ORF">LYSHEL_02400</name>
</gene>
<keyword evidence="7 8" id="KW-0472">Membrane</keyword>
<name>A0ABM7QAA4_9GAMM</name>
<feature type="transmembrane region" description="Helical" evidence="8">
    <location>
        <begin position="97"/>
        <end position="118"/>
    </location>
</feature>
<dbReference type="Pfam" id="PF13231">
    <property type="entry name" value="PMT_2"/>
    <property type="match status" value="1"/>
</dbReference>
<feature type="transmembrane region" description="Helical" evidence="8">
    <location>
        <begin position="225"/>
        <end position="245"/>
    </location>
</feature>
<evidence type="ECO:0000256" key="8">
    <source>
        <dbReference type="SAM" id="Phobius"/>
    </source>
</evidence>
<organism evidence="10 11">
    <name type="scientific">Lysobacter helvus</name>
    <dbReference type="NCBI Taxonomy" id="2675059"/>
    <lineage>
        <taxon>Bacteria</taxon>
        <taxon>Pseudomonadati</taxon>
        <taxon>Pseudomonadota</taxon>
        <taxon>Gammaproteobacteria</taxon>
        <taxon>Lysobacterales</taxon>
        <taxon>Lysobacteraceae</taxon>
        <taxon>Lysobacter</taxon>
    </lineage>
</organism>
<keyword evidence="2" id="KW-1003">Cell membrane</keyword>
<feature type="transmembrane region" description="Helical" evidence="8">
    <location>
        <begin position="185"/>
        <end position="213"/>
    </location>
</feature>
<evidence type="ECO:0000259" key="9">
    <source>
        <dbReference type="Pfam" id="PF13231"/>
    </source>
</evidence>
<proteinExistence type="predicted"/>
<evidence type="ECO:0000313" key="11">
    <source>
        <dbReference type="Proteomes" id="UP000680514"/>
    </source>
</evidence>
<feature type="transmembrane region" description="Helical" evidence="8">
    <location>
        <begin position="268"/>
        <end position="291"/>
    </location>
</feature>
<keyword evidence="11" id="KW-1185">Reference proteome</keyword>
<dbReference type="EMBL" id="AP024546">
    <property type="protein sequence ID" value="BCT94369.1"/>
    <property type="molecule type" value="Genomic_DNA"/>
</dbReference>
<accession>A0ABM7QAA4</accession>
<reference evidence="10 11" key="1">
    <citation type="submission" date="2021-03" db="EMBL/GenBank/DDBJ databases">
        <title>Complete Genome Sequences of Two Lysobacter Strains Isolated from Sea Water (Lysobacter caseinilyticus) and Soil (Lysobacter helvus) in South Korea.</title>
        <authorList>
            <person name="Watanabe Y."/>
            <person name="Arakawa K."/>
        </authorList>
    </citation>
    <scope>NUCLEOTIDE SEQUENCE [LARGE SCALE GENOMIC DNA]</scope>
    <source>
        <strain evidence="10 11">D10</strain>
    </source>
</reference>
<evidence type="ECO:0000256" key="7">
    <source>
        <dbReference type="ARBA" id="ARBA00023136"/>
    </source>
</evidence>
<protein>
    <submittedName>
        <fullName evidence="10">Membrane protein</fullName>
    </submittedName>
</protein>
<evidence type="ECO:0000256" key="5">
    <source>
        <dbReference type="ARBA" id="ARBA00022692"/>
    </source>
</evidence>
<feature type="transmembrane region" description="Helical" evidence="8">
    <location>
        <begin position="337"/>
        <end position="354"/>
    </location>
</feature>
<evidence type="ECO:0000256" key="1">
    <source>
        <dbReference type="ARBA" id="ARBA00004651"/>
    </source>
</evidence>
<dbReference type="RefSeq" id="WP_213435238.1">
    <property type="nucleotide sequence ID" value="NZ_AP024546.1"/>
</dbReference>
<dbReference type="InterPro" id="IPR050297">
    <property type="entry name" value="LipidA_mod_glycosyltrf_83"/>
</dbReference>
<dbReference type="Proteomes" id="UP000680514">
    <property type="component" value="Chromosome"/>
</dbReference>
<feature type="transmembrane region" description="Helical" evidence="8">
    <location>
        <begin position="303"/>
        <end position="325"/>
    </location>
</feature>
<feature type="transmembrane region" description="Helical" evidence="8">
    <location>
        <begin position="31"/>
        <end position="54"/>
    </location>
</feature>
<keyword evidence="4" id="KW-0808">Transferase</keyword>
<evidence type="ECO:0000256" key="6">
    <source>
        <dbReference type="ARBA" id="ARBA00022989"/>
    </source>
</evidence>
<keyword evidence="6 8" id="KW-1133">Transmembrane helix</keyword>
<evidence type="ECO:0000256" key="3">
    <source>
        <dbReference type="ARBA" id="ARBA00022676"/>
    </source>
</evidence>
<dbReference type="PANTHER" id="PTHR33908">
    <property type="entry name" value="MANNOSYLTRANSFERASE YKCB-RELATED"/>
    <property type="match status" value="1"/>
</dbReference>
<evidence type="ECO:0000256" key="2">
    <source>
        <dbReference type="ARBA" id="ARBA00022475"/>
    </source>
</evidence>
<sequence length="648" mass="69844">MRNETGEQPAGGRRAEDHLAGDLAQAQARRVFLACWGIVVLLKLAIVARLPLFVDEAFYWQEGRHLALAYSDLPGLTAWLTRLGTEVVGSNAFGVRWPFLVLAAALPWLVVRVARLGARVGDDAADATLSVRAWQAGTLAVLLPLAGTLGMLALPDVPLAFATLLCLHAGARLLRRVDAGAALELAIGLAIGALSHYRFIAVIGVGAVALLALPAGRVVLRDARVWVALVLGALAWAPLLLWNLGHGDAGLRFQLVDRHPWHFHLDGLWFVVVQAVITTPLLFAALAHAGWRGWNGHGAPSPVFARYCALLGAVLVLGFCALGFFADDERVSFHWPLAGYFALLPLVPATLAQWPRAWRRATWLLAGAGLAALLAYYIVVSSADMRARFAAAKWYPSNFAGWDTLADAVRSKRAGMPGNTRIVADNFKIGAELGFALDDPRIAVLPHPLNGHHGRAPQLSVWNLLAEDRKQLGAQPLLLVVGASEVRYRDLLSRYHALCDLVGPLPKPQGVSIDHGRQRFLLFAMPAQRAEGPCTTPAMAWIDTPKSGVRVSRDFEVAGWAFKDGVGLARVEVTLDGQVIGVADYGQADPGIAAFWGVSNDPAHPYVAYTAQVRAGAVSPGLHWLGLRLIGRDGSVEEWPQQPLRIVD</sequence>